<dbReference type="AlphaFoldDB" id="A0A1A8XKM9"/>
<protein>
    <submittedName>
        <fullName evidence="1">Uncharacterized protein</fullName>
    </submittedName>
</protein>
<evidence type="ECO:0000313" key="1">
    <source>
        <dbReference type="EMBL" id="SBT05705.1"/>
    </source>
</evidence>
<organism evidence="1 2">
    <name type="scientific">Candidatus Accumulibacter aalborgensis</name>
    <dbReference type="NCBI Taxonomy" id="1860102"/>
    <lineage>
        <taxon>Bacteria</taxon>
        <taxon>Pseudomonadati</taxon>
        <taxon>Pseudomonadota</taxon>
        <taxon>Betaproteobacteria</taxon>
        <taxon>Candidatus Accumulibacter</taxon>
    </lineage>
</organism>
<keyword evidence="2" id="KW-1185">Reference proteome</keyword>
<proteinExistence type="predicted"/>
<name>A0A1A8XKM9_9PROT</name>
<reference evidence="1 2" key="1">
    <citation type="submission" date="2016-06" db="EMBL/GenBank/DDBJ databases">
        <authorList>
            <person name="Kjaerup R.B."/>
            <person name="Dalgaard T.S."/>
            <person name="Juul-Madsen H.R."/>
        </authorList>
    </citation>
    <scope>NUCLEOTIDE SEQUENCE [LARGE SCALE GENOMIC DNA]</scope>
    <source>
        <strain evidence="1">3</strain>
    </source>
</reference>
<gene>
    <name evidence="1" type="ORF">ACCAA_260066</name>
</gene>
<sequence length="62" mass="7037">MPRKHLSPTSIAAFKPATEGFLWDDVAPRLAVRSRHSGAKTFIFKGTLNYRDIRVEVHEQDA</sequence>
<dbReference type="Proteomes" id="UP000199169">
    <property type="component" value="Unassembled WGS sequence"/>
</dbReference>
<dbReference type="RefSeq" id="WP_186406726.1">
    <property type="nucleotide sequence ID" value="NZ_FLQX01000101.1"/>
</dbReference>
<dbReference type="STRING" id="1860102.ACCAA_260066"/>
<evidence type="ECO:0000313" key="2">
    <source>
        <dbReference type="Proteomes" id="UP000199169"/>
    </source>
</evidence>
<dbReference type="EMBL" id="FLQX01000101">
    <property type="protein sequence ID" value="SBT05705.1"/>
    <property type="molecule type" value="Genomic_DNA"/>
</dbReference>
<accession>A0A1A8XKM9</accession>